<dbReference type="InterPro" id="IPR028074">
    <property type="entry name" value="PHTB1_GAE_dom"/>
</dbReference>
<comment type="caution">
    <text evidence="6">The sequence shown here is derived from an EMBL/GenBank/DDBJ whole genome shotgun (WGS) entry which is preliminary data.</text>
</comment>
<accession>A0AA39FAD3</accession>
<feature type="domain" description="PTHB1 GAE" evidence="2">
    <location>
        <begin position="446"/>
        <end position="524"/>
    </location>
</feature>
<evidence type="ECO:0000313" key="6">
    <source>
        <dbReference type="EMBL" id="KAK0165905.1"/>
    </source>
</evidence>
<proteinExistence type="predicted"/>
<dbReference type="InterPro" id="IPR055364">
    <property type="entry name" value="PTHB1_CtH_dom"/>
</dbReference>
<evidence type="ECO:0000259" key="1">
    <source>
        <dbReference type="Pfam" id="PF14727"/>
    </source>
</evidence>
<dbReference type="InterPro" id="IPR028073">
    <property type="entry name" value="PHTB1_N_dom"/>
</dbReference>
<feature type="domain" description="PTHB1 hairpin" evidence="4">
    <location>
        <begin position="637"/>
        <end position="737"/>
    </location>
</feature>
<feature type="domain" description="PTHB1 N-terminal" evidence="1">
    <location>
        <begin position="1"/>
        <end position="366"/>
    </location>
</feature>
<dbReference type="Proteomes" id="UP001168990">
    <property type="component" value="Unassembled WGS sequence"/>
</dbReference>
<name>A0AA39FAD3_9HYME</name>
<dbReference type="PANTHER" id="PTHR20991">
    <property type="entry name" value="PARATHYROID HORMONE-RESPONSIVE B1 GENE"/>
    <property type="match status" value="1"/>
</dbReference>
<dbReference type="InterPro" id="IPR011044">
    <property type="entry name" value="Quino_amine_DH_bsu"/>
</dbReference>
<dbReference type="InterPro" id="IPR055362">
    <property type="entry name" value="PTHB1_pf_dom"/>
</dbReference>
<evidence type="ECO:0000259" key="3">
    <source>
        <dbReference type="Pfam" id="PF23337"/>
    </source>
</evidence>
<dbReference type="GO" id="GO:0016020">
    <property type="term" value="C:membrane"/>
    <property type="evidence" value="ECO:0007669"/>
    <property type="project" value="TreeGrafter"/>
</dbReference>
<dbReference type="AlphaFoldDB" id="A0AA39FAD3"/>
<dbReference type="Pfam" id="PF14728">
    <property type="entry name" value="PTHB1_GAE"/>
    <property type="match status" value="1"/>
</dbReference>
<reference evidence="6" key="2">
    <citation type="submission" date="2023-03" db="EMBL/GenBank/DDBJ databases">
        <authorList>
            <person name="Inwood S.N."/>
            <person name="Skelly J.G."/>
            <person name="Guhlin J."/>
            <person name="Harrop T.W.R."/>
            <person name="Goldson S.G."/>
            <person name="Dearden P.K."/>
        </authorList>
    </citation>
    <scope>NUCLEOTIDE SEQUENCE</scope>
    <source>
        <strain evidence="6">Irish</strain>
        <tissue evidence="6">Whole body</tissue>
    </source>
</reference>
<evidence type="ECO:0000259" key="4">
    <source>
        <dbReference type="Pfam" id="PF23338"/>
    </source>
</evidence>
<dbReference type="Pfam" id="PF23339">
    <property type="entry name" value="PTHB1_CtH"/>
    <property type="match status" value="1"/>
</dbReference>
<dbReference type="PANTHER" id="PTHR20991:SF0">
    <property type="entry name" value="PROTEIN PTHB1"/>
    <property type="match status" value="1"/>
</dbReference>
<feature type="domain" description="PTHB1 platform" evidence="3">
    <location>
        <begin position="529"/>
        <end position="624"/>
    </location>
</feature>
<dbReference type="Pfam" id="PF14727">
    <property type="entry name" value="PHTB1_N"/>
    <property type="match status" value="1"/>
</dbReference>
<dbReference type="InterPro" id="IPR026511">
    <property type="entry name" value="PTHB1"/>
</dbReference>
<dbReference type="GO" id="GO:0060271">
    <property type="term" value="P:cilium assembly"/>
    <property type="evidence" value="ECO:0007669"/>
    <property type="project" value="TreeGrafter"/>
</dbReference>
<evidence type="ECO:0000313" key="7">
    <source>
        <dbReference type="Proteomes" id="UP001168990"/>
    </source>
</evidence>
<dbReference type="Pfam" id="PF23337">
    <property type="entry name" value="PTHB1_pf"/>
    <property type="match status" value="1"/>
</dbReference>
<dbReference type="GO" id="GO:0034464">
    <property type="term" value="C:BBSome"/>
    <property type="evidence" value="ECO:0007669"/>
    <property type="project" value="InterPro"/>
</dbReference>
<organism evidence="6 7">
    <name type="scientific">Microctonus aethiopoides</name>
    <dbReference type="NCBI Taxonomy" id="144406"/>
    <lineage>
        <taxon>Eukaryota</taxon>
        <taxon>Metazoa</taxon>
        <taxon>Ecdysozoa</taxon>
        <taxon>Arthropoda</taxon>
        <taxon>Hexapoda</taxon>
        <taxon>Insecta</taxon>
        <taxon>Pterygota</taxon>
        <taxon>Neoptera</taxon>
        <taxon>Endopterygota</taxon>
        <taxon>Hymenoptera</taxon>
        <taxon>Apocrita</taxon>
        <taxon>Ichneumonoidea</taxon>
        <taxon>Braconidae</taxon>
        <taxon>Euphorinae</taxon>
        <taxon>Microctonus</taxon>
    </lineage>
</organism>
<evidence type="ECO:0008006" key="8">
    <source>
        <dbReference type="Google" id="ProtNLM"/>
    </source>
</evidence>
<dbReference type="EMBL" id="JAQQBS010001422">
    <property type="protein sequence ID" value="KAK0165905.1"/>
    <property type="molecule type" value="Genomic_DNA"/>
</dbReference>
<dbReference type="Pfam" id="PF23338">
    <property type="entry name" value="PTHB1_hp"/>
    <property type="match status" value="1"/>
</dbReference>
<dbReference type="SUPFAM" id="SSF50969">
    <property type="entry name" value="YVTN repeat-like/Quinoprotein amine dehydrogenase"/>
    <property type="match status" value="1"/>
</dbReference>
<gene>
    <name evidence="6" type="ORF">PV328_004384</name>
</gene>
<feature type="domain" description="PTHB1 C-terminal helix bundle" evidence="5">
    <location>
        <begin position="743"/>
        <end position="820"/>
    </location>
</feature>
<protein>
    <recommendedName>
        <fullName evidence="8">Protein PTHB1</fullName>
    </recommendedName>
</protein>
<sequence>MSLFRTKEWWRTECGHGETFDGQSLLVIPLFGDDKKDIIIISSHSGYLRIYSPSSQWNDEINNSTGYKITDLIIETQIADCIIDIKSGKFMSGSQDQQLALLTPSKLTVYKITLSTGTIDYGDRCAIDAVYEHQLPRFPASLTAGPFGGVKGRDFFCVQCLDGTLIFYEQESHTFNQSFKDRLLPERLTYVAKNDVFITINPGWIIECYRYQNMAEFGRVLVENNRDIKSDDRWLEPDWSYNVGEAVLAIQPVTLSSFEVGIVVLGERNLYCFRDNCTSIKYTKKLDYNPLCCHAYVIEPDGKLMVLVVADTDTLLVYEGTTLKWSAQLPFTPVAVTRANFQHLEGVVVILSDEGRLEACYLGAEPSLFIAPPMHRRGFDYQAAEQELIELRKSAKNTARSGDHLSNATLESELLINVNIPNILEQSSSSSLITTNNDVKYPESLCKINIELSSYTSLHDVQIILDIMKPLHVIEYYYSFSNLRDRQTIQPMIYINDDLPLLSSELRVTATYETDNGDLRIVQKFIQLPLRIILRACPPENTTSFSATIKCLDPLINFNQLFPEFIPDTSQRQLSNALGLCYIHSGHVVTIVAGTNTNRYRVQSNDALSMTLIIQQLVGRLNGRLPGRIVTSISQNHLQLIHSHIEAHFAIRERIKEISNEIELMTAQLRNVEKKLLRSVRETNVRSLASTGLPFIFDSTYELLTSQLDQLEAAQVERDRAGHGLECAVKLVLVLLRPNVQDDDKYAILESAIGFVPLPRDDVDWEEIADVSLATLIRMTSKKISGENLLSTARQMTLNKFETSREIIKLKKRIAHAIERFNKSSNSVQEDEIDN</sequence>
<keyword evidence="7" id="KW-1185">Reference proteome</keyword>
<evidence type="ECO:0000259" key="5">
    <source>
        <dbReference type="Pfam" id="PF23339"/>
    </source>
</evidence>
<dbReference type="InterPro" id="IPR055363">
    <property type="entry name" value="PTHB1_hp_dom"/>
</dbReference>
<evidence type="ECO:0000259" key="2">
    <source>
        <dbReference type="Pfam" id="PF14728"/>
    </source>
</evidence>
<reference evidence="6" key="1">
    <citation type="journal article" date="2023" name="bioRxiv">
        <title>Scaffold-level genome assemblies of two parasitoid biocontrol wasps reveal the parthenogenesis mechanism and an associated novel virus.</title>
        <authorList>
            <person name="Inwood S."/>
            <person name="Skelly J."/>
            <person name="Guhlin J."/>
            <person name="Harrop T."/>
            <person name="Goldson S."/>
            <person name="Dearden P."/>
        </authorList>
    </citation>
    <scope>NUCLEOTIDE SEQUENCE</scope>
    <source>
        <strain evidence="6">Irish</strain>
        <tissue evidence="6">Whole body</tissue>
    </source>
</reference>